<feature type="binding site" evidence="18">
    <location>
        <position position="171"/>
    </location>
    <ligand>
        <name>UDP-N-acetyl-alpha-D-glucosamine</name>
        <dbReference type="ChEBI" id="CHEBI:57705"/>
    </ligand>
</feature>
<feature type="binding site" evidence="18">
    <location>
        <begin position="79"/>
        <end position="80"/>
    </location>
    <ligand>
        <name>UDP-N-acetyl-alpha-D-glucosamine</name>
        <dbReference type="ChEBI" id="CHEBI:57705"/>
    </ligand>
</feature>
<dbReference type="CDD" id="cd02540">
    <property type="entry name" value="GT2_GlmU_N_bac"/>
    <property type="match status" value="1"/>
</dbReference>
<dbReference type="InterPro" id="IPR018357">
    <property type="entry name" value="Hexapep_transf_CS"/>
</dbReference>
<feature type="binding site" evidence="18">
    <location>
        <begin position="387"/>
        <end position="388"/>
    </location>
    <ligand>
        <name>acetyl-CoA</name>
        <dbReference type="ChEBI" id="CHEBI:57288"/>
    </ligand>
</feature>
<keyword evidence="6 18" id="KW-0548">Nucleotidyltransferase</keyword>
<evidence type="ECO:0000256" key="10">
    <source>
        <dbReference type="ARBA" id="ARBA00022960"/>
    </source>
</evidence>
<dbReference type="SUPFAM" id="SSF51161">
    <property type="entry name" value="Trimeric LpxA-like enzymes"/>
    <property type="match status" value="1"/>
</dbReference>
<evidence type="ECO:0000256" key="16">
    <source>
        <dbReference type="ARBA" id="ARBA00048493"/>
    </source>
</evidence>
<name>A0A1E5L2J4_9FIRM</name>
<evidence type="ECO:0000313" key="20">
    <source>
        <dbReference type="EMBL" id="OEH84338.1"/>
    </source>
</evidence>
<feature type="domain" description="MobA-like NTP transferase" evidence="19">
    <location>
        <begin position="7"/>
        <end position="129"/>
    </location>
</feature>
<dbReference type="InterPro" id="IPR050065">
    <property type="entry name" value="GlmU-like"/>
</dbReference>
<comment type="pathway">
    <text evidence="18">Nucleotide-sugar biosynthesis; UDP-N-acetyl-alpha-D-glucosamine biosynthesis; N-acetyl-alpha-D-glucosamine 1-phosphate from alpha-D-glucosamine 6-phosphate (route II): step 2/2.</text>
</comment>
<comment type="similarity">
    <text evidence="3 18">In the N-terminal section; belongs to the N-acetylglucosamine-1-phosphate uridyltransferase family.</text>
</comment>
<dbReference type="UniPathway" id="UPA00113">
    <property type="reaction ID" value="UER00532"/>
</dbReference>
<evidence type="ECO:0000256" key="15">
    <source>
        <dbReference type="ARBA" id="ARBA00048247"/>
    </source>
</evidence>
<organism evidence="20 21">
    <name type="scientific">Desulfuribacillus stibiiarsenatis</name>
    <dbReference type="NCBI Taxonomy" id="1390249"/>
    <lineage>
        <taxon>Bacteria</taxon>
        <taxon>Bacillati</taxon>
        <taxon>Bacillota</taxon>
        <taxon>Desulfuribacillia</taxon>
        <taxon>Desulfuribacillales</taxon>
        <taxon>Desulfuribacillaceae</taxon>
        <taxon>Desulfuribacillus</taxon>
    </lineage>
</organism>
<dbReference type="InterPro" id="IPR029044">
    <property type="entry name" value="Nucleotide-diphossugar_trans"/>
</dbReference>
<evidence type="ECO:0000256" key="7">
    <source>
        <dbReference type="ARBA" id="ARBA00022723"/>
    </source>
</evidence>
<dbReference type="GO" id="GO:0000902">
    <property type="term" value="P:cell morphogenesis"/>
    <property type="evidence" value="ECO:0007669"/>
    <property type="project" value="UniProtKB-UniRule"/>
</dbReference>
<dbReference type="Gene3D" id="3.90.550.10">
    <property type="entry name" value="Spore Coat Polysaccharide Biosynthesis Protein SpsA, Chain A"/>
    <property type="match status" value="1"/>
</dbReference>
<evidence type="ECO:0000256" key="9">
    <source>
        <dbReference type="ARBA" id="ARBA00022842"/>
    </source>
</evidence>
<comment type="caution">
    <text evidence="20">The sequence shown here is derived from an EMBL/GenBank/DDBJ whole genome shotgun (WGS) entry which is preliminary data.</text>
</comment>
<dbReference type="GO" id="GO:0016020">
    <property type="term" value="C:membrane"/>
    <property type="evidence" value="ECO:0007669"/>
    <property type="project" value="GOC"/>
</dbReference>
<evidence type="ECO:0000256" key="2">
    <source>
        <dbReference type="ARBA" id="ARBA00007707"/>
    </source>
</evidence>
<feature type="binding site" evidence="18">
    <location>
        <begin position="10"/>
        <end position="13"/>
    </location>
    <ligand>
        <name>UDP-N-acetyl-alpha-D-glucosamine</name>
        <dbReference type="ChEBI" id="CHEBI:57705"/>
    </ligand>
</feature>
<keyword evidence="12 18" id="KW-0511">Multifunctional enzyme</keyword>
<dbReference type="STRING" id="1390249.BHU72_11065"/>
<dbReference type="PROSITE" id="PS00101">
    <property type="entry name" value="HEXAPEP_TRANSFERASES"/>
    <property type="match status" value="1"/>
</dbReference>
<feature type="region of interest" description="Pyrophosphorylase" evidence="18">
    <location>
        <begin position="1"/>
        <end position="231"/>
    </location>
</feature>
<feature type="binding site" evidence="18">
    <location>
        <position position="24"/>
    </location>
    <ligand>
        <name>UDP-N-acetyl-alpha-D-glucosamine</name>
        <dbReference type="ChEBI" id="CHEBI:57705"/>
    </ligand>
</feature>
<feature type="region of interest" description="N-acetyltransferase" evidence="18">
    <location>
        <begin position="253"/>
        <end position="453"/>
    </location>
</feature>
<keyword evidence="11 18" id="KW-0573">Peptidoglycan synthesis</keyword>
<gene>
    <name evidence="18" type="primary">glmU</name>
    <name evidence="20" type="ORF">BHU72_11065</name>
</gene>
<dbReference type="EC" id="2.7.7.23" evidence="18"/>
<evidence type="ECO:0000256" key="11">
    <source>
        <dbReference type="ARBA" id="ARBA00022984"/>
    </source>
</evidence>
<dbReference type="PANTHER" id="PTHR43584:SF3">
    <property type="entry name" value="BIFUNCTIONAL PROTEIN GLMU"/>
    <property type="match status" value="1"/>
</dbReference>
<dbReference type="InterPro" id="IPR001451">
    <property type="entry name" value="Hexapep"/>
</dbReference>
<feature type="binding site" evidence="18">
    <location>
        <position position="104"/>
    </location>
    <ligand>
        <name>Mg(2+)</name>
        <dbReference type="ChEBI" id="CHEBI:18420"/>
    </ligand>
</feature>
<feature type="binding site" evidence="18">
    <location>
        <position position="441"/>
    </location>
    <ligand>
        <name>acetyl-CoA</name>
        <dbReference type="ChEBI" id="CHEBI:57288"/>
    </ligand>
</feature>
<feature type="region of interest" description="Linker" evidence="18">
    <location>
        <begin position="232"/>
        <end position="252"/>
    </location>
</feature>
<dbReference type="NCBIfam" id="NF010934">
    <property type="entry name" value="PRK14354.1"/>
    <property type="match status" value="1"/>
</dbReference>
<feature type="binding site" evidence="18">
    <location>
        <position position="367"/>
    </location>
    <ligand>
        <name>UDP-N-acetyl-alpha-D-glucosamine</name>
        <dbReference type="ChEBI" id="CHEBI:57705"/>
    </ligand>
</feature>
<dbReference type="GO" id="GO:0009245">
    <property type="term" value="P:lipid A biosynthetic process"/>
    <property type="evidence" value="ECO:0007669"/>
    <property type="project" value="UniProtKB-UniRule"/>
</dbReference>
<comment type="subcellular location">
    <subcellularLocation>
        <location evidence="1 18">Cytoplasm</location>
    </subcellularLocation>
</comment>
<dbReference type="EMBL" id="MJAT01000039">
    <property type="protein sequence ID" value="OEH84338.1"/>
    <property type="molecule type" value="Genomic_DNA"/>
</dbReference>
<evidence type="ECO:0000256" key="1">
    <source>
        <dbReference type="ARBA" id="ARBA00004496"/>
    </source>
</evidence>
<dbReference type="OrthoDB" id="9775031at2"/>
<comment type="pathway">
    <text evidence="18">Bacterial outer membrane biogenesis; LPS lipid A biosynthesis.</text>
</comment>
<evidence type="ECO:0000256" key="5">
    <source>
        <dbReference type="ARBA" id="ARBA00022679"/>
    </source>
</evidence>
<keyword evidence="5 18" id="KW-0808">Transferase</keyword>
<dbReference type="GO" id="GO:0019134">
    <property type="term" value="F:glucosamine-1-phosphate N-acetyltransferase activity"/>
    <property type="evidence" value="ECO:0007669"/>
    <property type="project" value="UniProtKB-UniRule"/>
</dbReference>
<comment type="subunit">
    <text evidence="18">Homotrimer.</text>
</comment>
<dbReference type="InterPro" id="IPR038009">
    <property type="entry name" value="GlmU_C_LbH"/>
</dbReference>
<evidence type="ECO:0000256" key="14">
    <source>
        <dbReference type="ARBA" id="ARBA00023316"/>
    </source>
</evidence>
<dbReference type="SUPFAM" id="SSF53448">
    <property type="entry name" value="Nucleotide-diphospho-sugar transferases"/>
    <property type="match status" value="1"/>
</dbReference>
<keyword evidence="7 18" id="KW-0479">Metal-binding</keyword>
<evidence type="ECO:0000313" key="21">
    <source>
        <dbReference type="Proteomes" id="UP000095255"/>
    </source>
</evidence>
<keyword evidence="14 18" id="KW-0961">Cell wall biogenesis/degradation</keyword>
<dbReference type="EC" id="2.3.1.157" evidence="18"/>
<dbReference type="InterPro" id="IPR025877">
    <property type="entry name" value="MobA-like_NTP_Trfase"/>
</dbReference>
<dbReference type="PANTHER" id="PTHR43584">
    <property type="entry name" value="NUCLEOTIDYL TRANSFERASE"/>
    <property type="match status" value="1"/>
</dbReference>
<feature type="active site" description="Proton acceptor" evidence="18">
    <location>
        <position position="364"/>
    </location>
</feature>
<proteinExistence type="inferred from homology"/>
<evidence type="ECO:0000256" key="18">
    <source>
        <dbReference type="HAMAP-Rule" id="MF_01631"/>
    </source>
</evidence>
<feature type="binding site" evidence="18">
    <location>
        <position position="74"/>
    </location>
    <ligand>
        <name>UDP-N-acetyl-alpha-D-glucosamine</name>
        <dbReference type="ChEBI" id="CHEBI:57705"/>
    </ligand>
</feature>
<keyword evidence="10 18" id="KW-0133">Cell shape</keyword>
<dbReference type="InterPro" id="IPR005882">
    <property type="entry name" value="Bifunctional_GlmU"/>
</dbReference>
<comment type="similarity">
    <text evidence="2 18">In the C-terminal section; belongs to the transferase hexapeptide repeat family.</text>
</comment>
<dbReference type="UniPathway" id="UPA00973"/>
<evidence type="ECO:0000256" key="3">
    <source>
        <dbReference type="ARBA" id="ARBA00007947"/>
    </source>
</evidence>
<evidence type="ECO:0000256" key="4">
    <source>
        <dbReference type="ARBA" id="ARBA00022490"/>
    </source>
</evidence>
<sequence>MSNGVYALILAAGKGTRMKSKHNKVLHQVCGMSMVEHVIYQLKELDIEQIGVVVGHQKDQVMQALGNQVHFIEQKEQLGTGHAVMVANEWLASKQGTTFVLCGDTPLLTADTLQQLLETHRNGQAVCTVLTAIAEDSTAYGRIVRDEHGKVMRIVEQKDASDVEKQIKEVNSGIYCFDNQFLFEALSQITDQNAQKEYYLTDVIEIFNRTGRTVLPCTVSDFREIVGVNDRVALAKANEILNDRLTRYWMQQGVTILDPHTTYIELKVKLGTDITLYPGVHLRGNTIVEEDCIIGPNVEIEDCHIGQGAHIKQSVLSQSTVGQGTNIGPFAYVRPGSKIGANVKIGDFVEIKNAIIGDDSKISHLSYIGDAEVGKNVNIGCGTVTVNYDGKRKHKTIIEDNSFVGCNSNLVAPVTVAENSYVAAGSTITDNVPKRALAIARNRQVNKLDYIKE</sequence>
<feature type="binding site" evidence="18">
    <location>
        <position position="141"/>
    </location>
    <ligand>
        <name>UDP-N-acetyl-alpha-D-glucosamine</name>
        <dbReference type="ChEBI" id="CHEBI:57705"/>
    </ligand>
</feature>
<keyword evidence="9 18" id="KW-0460">Magnesium</keyword>
<comment type="caution">
    <text evidence="18">Lacks conserved residue(s) required for the propagation of feature annotation.</text>
</comment>
<keyword evidence="13 18" id="KW-0012">Acyltransferase</keyword>
<dbReference type="NCBIfam" id="TIGR01173">
    <property type="entry name" value="glmU"/>
    <property type="match status" value="1"/>
</dbReference>
<keyword evidence="4 18" id="KW-0963">Cytoplasm</keyword>
<evidence type="ECO:0000259" key="19">
    <source>
        <dbReference type="Pfam" id="PF12804"/>
    </source>
</evidence>
<accession>A0A1E5L2J4</accession>
<evidence type="ECO:0000256" key="13">
    <source>
        <dbReference type="ARBA" id="ARBA00023315"/>
    </source>
</evidence>
<dbReference type="HAMAP" id="MF_01631">
    <property type="entry name" value="GlmU"/>
    <property type="match status" value="1"/>
</dbReference>
<feature type="binding site" evidence="18">
    <location>
        <position position="229"/>
    </location>
    <ligand>
        <name>UDP-N-acetyl-alpha-D-glucosamine</name>
        <dbReference type="ChEBI" id="CHEBI:57705"/>
    </ligand>
</feature>
<feature type="binding site" evidence="18">
    <location>
        <position position="378"/>
    </location>
    <ligand>
        <name>UDP-N-acetyl-alpha-D-glucosamine</name>
        <dbReference type="ChEBI" id="CHEBI:57705"/>
    </ligand>
</feature>
<feature type="binding site" evidence="18">
    <location>
        <position position="424"/>
    </location>
    <ligand>
        <name>acetyl-CoA</name>
        <dbReference type="ChEBI" id="CHEBI:57288"/>
    </ligand>
</feature>
<feature type="binding site" evidence="18">
    <location>
        <position position="156"/>
    </location>
    <ligand>
        <name>UDP-N-acetyl-alpha-D-glucosamine</name>
        <dbReference type="ChEBI" id="CHEBI:57705"/>
    </ligand>
</feature>
<dbReference type="RefSeq" id="WP_069703321.1">
    <property type="nucleotide sequence ID" value="NZ_MJAT01000039.1"/>
</dbReference>
<dbReference type="GO" id="GO:0009252">
    <property type="term" value="P:peptidoglycan biosynthetic process"/>
    <property type="evidence" value="ECO:0007669"/>
    <property type="project" value="UniProtKB-UniRule"/>
</dbReference>
<dbReference type="CDD" id="cd03353">
    <property type="entry name" value="LbH_GlmU_C"/>
    <property type="match status" value="1"/>
</dbReference>
<comment type="pathway">
    <text evidence="18">Nucleotide-sugar biosynthesis; UDP-N-acetyl-alpha-D-glucosamine biosynthesis; UDP-N-acetyl-alpha-D-glucosamine from N-acetyl-alpha-D-glucosamine 1-phosphate: step 1/1.</text>
</comment>
<comment type="catalytic activity">
    <reaction evidence="15 18">
        <text>alpha-D-glucosamine 1-phosphate + acetyl-CoA = N-acetyl-alpha-D-glucosamine 1-phosphate + CoA + H(+)</text>
        <dbReference type="Rhea" id="RHEA:13725"/>
        <dbReference type="ChEBI" id="CHEBI:15378"/>
        <dbReference type="ChEBI" id="CHEBI:57287"/>
        <dbReference type="ChEBI" id="CHEBI:57288"/>
        <dbReference type="ChEBI" id="CHEBI:57776"/>
        <dbReference type="ChEBI" id="CHEBI:58516"/>
        <dbReference type="EC" id="2.3.1.157"/>
    </reaction>
</comment>
<keyword evidence="8 18" id="KW-0677">Repeat</keyword>
<evidence type="ECO:0000256" key="17">
    <source>
        <dbReference type="ARBA" id="ARBA00049628"/>
    </source>
</evidence>
<dbReference type="GO" id="GO:0008360">
    <property type="term" value="P:regulation of cell shape"/>
    <property type="evidence" value="ECO:0007669"/>
    <property type="project" value="UniProtKB-KW"/>
</dbReference>
<evidence type="ECO:0000256" key="12">
    <source>
        <dbReference type="ARBA" id="ARBA00023268"/>
    </source>
</evidence>
<dbReference type="AlphaFoldDB" id="A0A1E5L2J4"/>
<comment type="catalytic activity">
    <reaction evidence="16 18">
        <text>N-acetyl-alpha-D-glucosamine 1-phosphate + UTP + H(+) = UDP-N-acetyl-alpha-D-glucosamine + diphosphate</text>
        <dbReference type="Rhea" id="RHEA:13509"/>
        <dbReference type="ChEBI" id="CHEBI:15378"/>
        <dbReference type="ChEBI" id="CHEBI:33019"/>
        <dbReference type="ChEBI" id="CHEBI:46398"/>
        <dbReference type="ChEBI" id="CHEBI:57705"/>
        <dbReference type="ChEBI" id="CHEBI:57776"/>
        <dbReference type="EC" id="2.7.7.23"/>
    </reaction>
</comment>
<protein>
    <recommendedName>
        <fullName evidence="18">Bifunctional protein GlmU</fullName>
    </recommendedName>
    <domain>
        <recommendedName>
            <fullName evidence="18">UDP-N-acetylglucosamine pyrophosphorylase</fullName>
            <ecNumber evidence="18">2.7.7.23</ecNumber>
        </recommendedName>
        <alternativeName>
            <fullName evidence="18">N-acetylglucosamine-1-phosphate uridyltransferase</fullName>
        </alternativeName>
    </domain>
    <domain>
        <recommendedName>
            <fullName evidence="18">Glucosamine-1-phosphate N-acetyltransferase</fullName>
            <ecNumber evidence="18">2.3.1.157</ecNumber>
        </recommendedName>
    </domain>
</protein>
<comment type="cofactor">
    <cofactor evidence="18">
        <name>Mg(2+)</name>
        <dbReference type="ChEBI" id="CHEBI:18420"/>
    </cofactor>
    <text evidence="18">Binds 1 Mg(2+) ion per subunit.</text>
</comment>
<dbReference type="Gene3D" id="2.160.10.10">
    <property type="entry name" value="Hexapeptide repeat proteins"/>
    <property type="match status" value="1"/>
</dbReference>
<dbReference type="GO" id="GO:0005737">
    <property type="term" value="C:cytoplasm"/>
    <property type="evidence" value="ECO:0007669"/>
    <property type="project" value="UniProtKB-SubCell"/>
</dbReference>
<comment type="function">
    <text evidence="17 18">Catalyzes the last two sequential reactions in the de novo biosynthetic pathway for UDP-N-acetylglucosamine (UDP-GlcNAc). The C-terminal domain catalyzes the transfer of acetyl group from acetyl coenzyme A to glucosamine-1-phosphate (GlcN-1-P) to produce N-acetylglucosamine-1-phosphate (GlcNAc-1-P), which is converted into UDP-GlcNAc by the transfer of uridine 5-monophosphate (from uridine 5-triphosphate), a reaction catalyzed by the N-terminal domain.</text>
</comment>
<dbReference type="GO" id="GO:0003977">
    <property type="term" value="F:UDP-N-acetylglucosamine diphosphorylase activity"/>
    <property type="evidence" value="ECO:0007669"/>
    <property type="project" value="UniProtKB-UniRule"/>
</dbReference>
<dbReference type="Proteomes" id="UP000095255">
    <property type="component" value="Unassembled WGS sequence"/>
</dbReference>
<feature type="binding site" evidence="18">
    <location>
        <position position="334"/>
    </location>
    <ligand>
        <name>UDP-N-acetyl-alpha-D-glucosamine</name>
        <dbReference type="ChEBI" id="CHEBI:57705"/>
    </ligand>
</feature>
<dbReference type="GO" id="GO:0006048">
    <property type="term" value="P:UDP-N-acetylglucosamine biosynthetic process"/>
    <property type="evidence" value="ECO:0007669"/>
    <property type="project" value="UniProtKB-UniPathway"/>
</dbReference>
<reference evidence="20 21" key="1">
    <citation type="submission" date="2016-09" db="EMBL/GenBank/DDBJ databases">
        <title>Desulfuribacillus arsenicus sp. nov., an obligately anaerobic, dissimilatory arsenic- and antimonate-reducing bacterium isolated from anoxic sediments.</title>
        <authorList>
            <person name="Abin C.A."/>
            <person name="Hollibaugh J.T."/>
        </authorList>
    </citation>
    <scope>NUCLEOTIDE SEQUENCE [LARGE SCALE GENOMIC DNA]</scope>
    <source>
        <strain evidence="20 21">MLFW-2</strain>
    </source>
</reference>
<feature type="binding site" evidence="18">
    <location>
        <position position="352"/>
    </location>
    <ligand>
        <name>UDP-N-acetyl-alpha-D-glucosamine</name>
        <dbReference type="ChEBI" id="CHEBI:57705"/>
    </ligand>
</feature>
<evidence type="ECO:0000256" key="6">
    <source>
        <dbReference type="ARBA" id="ARBA00022695"/>
    </source>
</evidence>
<dbReference type="InterPro" id="IPR011004">
    <property type="entry name" value="Trimer_LpxA-like_sf"/>
</dbReference>
<dbReference type="Pfam" id="PF00132">
    <property type="entry name" value="Hexapep"/>
    <property type="match status" value="2"/>
</dbReference>
<dbReference type="GO" id="GO:0000287">
    <property type="term" value="F:magnesium ion binding"/>
    <property type="evidence" value="ECO:0007669"/>
    <property type="project" value="UniProtKB-UniRule"/>
</dbReference>
<dbReference type="Pfam" id="PF12804">
    <property type="entry name" value="NTP_transf_3"/>
    <property type="match status" value="1"/>
</dbReference>
<feature type="binding site" evidence="18">
    <location>
        <position position="229"/>
    </location>
    <ligand>
        <name>Mg(2+)</name>
        <dbReference type="ChEBI" id="CHEBI:18420"/>
    </ligand>
</feature>
<keyword evidence="21" id="KW-1185">Reference proteome</keyword>
<dbReference type="GO" id="GO:0071555">
    <property type="term" value="P:cell wall organization"/>
    <property type="evidence" value="ECO:0007669"/>
    <property type="project" value="UniProtKB-KW"/>
</dbReference>
<evidence type="ECO:0000256" key="8">
    <source>
        <dbReference type="ARBA" id="ARBA00022737"/>
    </source>
</evidence>